<dbReference type="GO" id="GO:0051301">
    <property type="term" value="P:cell division"/>
    <property type="evidence" value="ECO:0007669"/>
    <property type="project" value="UniProtKB-KW"/>
</dbReference>
<comment type="similarity">
    <text evidence="4">Belongs to the cyclin family.</text>
</comment>
<dbReference type="AlphaFoldDB" id="A0A8K1C8H6"/>
<name>A0A8K1C8H6_PYTOL</name>
<dbReference type="Proteomes" id="UP000794436">
    <property type="component" value="Unassembled WGS sequence"/>
</dbReference>
<gene>
    <name evidence="8" type="ORF">Poli38472_009920</name>
</gene>
<feature type="region of interest" description="Disordered" evidence="5">
    <location>
        <begin position="177"/>
        <end position="203"/>
    </location>
</feature>
<dbReference type="PIRSF" id="PIRSF001771">
    <property type="entry name" value="Cyclin_A_B_D_E"/>
    <property type="match status" value="1"/>
</dbReference>
<evidence type="ECO:0000313" key="8">
    <source>
        <dbReference type="EMBL" id="TMW58361.1"/>
    </source>
</evidence>
<dbReference type="SMART" id="SM00385">
    <property type="entry name" value="CYCLIN"/>
    <property type="match status" value="2"/>
</dbReference>
<dbReference type="InterPro" id="IPR004367">
    <property type="entry name" value="Cyclin_C-dom"/>
</dbReference>
<keyword evidence="2 4" id="KW-0195">Cyclin</keyword>
<dbReference type="FunFam" id="1.10.472.10:FF:000001">
    <property type="entry name" value="G2/mitotic-specific cyclin"/>
    <property type="match status" value="1"/>
</dbReference>
<evidence type="ECO:0000259" key="6">
    <source>
        <dbReference type="SMART" id="SM00385"/>
    </source>
</evidence>
<accession>A0A8K1C8H6</accession>
<dbReference type="SMART" id="SM01332">
    <property type="entry name" value="Cyclin_C"/>
    <property type="match status" value="1"/>
</dbReference>
<dbReference type="InterPro" id="IPR046965">
    <property type="entry name" value="Cyclin_A/B-like"/>
</dbReference>
<evidence type="ECO:0000259" key="7">
    <source>
        <dbReference type="SMART" id="SM01332"/>
    </source>
</evidence>
<feature type="domain" description="Cyclin-like" evidence="6">
    <location>
        <begin position="389"/>
        <end position="471"/>
    </location>
</feature>
<dbReference type="GO" id="GO:0016538">
    <property type="term" value="F:cyclin-dependent protein serine/threonine kinase regulator activity"/>
    <property type="evidence" value="ECO:0007669"/>
    <property type="project" value="InterPro"/>
</dbReference>
<evidence type="ECO:0000313" key="9">
    <source>
        <dbReference type="Proteomes" id="UP000794436"/>
    </source>
</evidence>
<dbReference type="InterPro" id="IPR039361">
    <property type="entry name" value="Cyclin"/>
</dbReference>
<feature type="domain" description="Cyclin C-terminal" evidence="7">
    <location>
        <begin position="385"/>
        <end position="508"/>
    </location>
</feature>
<dbReference type="GO" id="GO:0044772">
    <property type="term" value="P:mitotic cell cycle phase transition"/>
    <property type="evidence" value="ECO:0007669"/>
    <property type="project" value="InterPro"/>
</dbReference>
<reference evidence="8" key="1">
    <citation type="submission" date="2019-03" db="EMBL/GenBank/DDBJ databases">
        <title>Long read genome sequence of the mycoparasitic Pythium oligandrum ATCC 38472 isolated from sugarbeet rhizosphere.</title>
        <authorList>
            <person name="Gaulin E."/>
        </authorList>
    </citation>
    <scope>NUCLEOTIDE SEQUENCE</scope>
    <source>
        <strain evidence="8">ATCC 38472_TT</strain>
    </source>
</reference>
<dbReference type="InterPro" id="IPR006671">
    <property type="entry name" value="Cyclin_N"/>
</dbReference>
<feature type="compositionally biased region" description="Polar residues" evidence="5">
    <location>
        <begin position="182"/>
        <end position="193"/>
    </location>
</feature>
<sequence>METTRHAPQHKSLPSKSVATAGKLSATLDSRKRKRGALQDISNNATTRGVAAAKKPAIGSGLTKPATTKTAPRGNKRTNTTTTTTGAAKRSVKPAVPSRRVDGGAAKKRKHDGDENAPHHKVQTSLLSFQSIAPAATKTARLTRSATKKAKSQSTTTTEGVDVKIKAEAEAVDIECNETIEPDTTQPTQQSITPEVKEEPQPLRRTEIPSYVRRPYKFRFDHKDSGFDEETYRTQICDVDALLQGSAVNCPKIARDVARYHSHHEEKYMPKPTYIGDIQQDINEKMRTILVDWLIEVGEEYELDSLTFHKAVNLVDRCLAKFKINRKQFQLLGCACMMIAAKYEEVYGPNVDEFVYISDQTYTSEEMLEMESKVLQTLEYRIGATTCHGFISRFVSAGCETDKQKILVKYLCDFTLLYYHMLKYRPSQMVAAAIYLARLMTDEKQAWTPTLHHVTGYSAWDIKNCVLDLFQLHRTENDVVQNHRDKVKAVTEKYLAEKLHAVAAIAPVDQAELAKSFLAFLPPASTSGSSTSSNSS</sequence>
<protein>
    <recommendedName>
        <fullName evidence="10">Cyclin N-terminal domain-containing protein</fullName>
    </recommendedName>
</protein>
<organism evidence="8 9">
    <name type="scientific">Pythium oligandrum</name>
    <name type="common">Mycoparasitic fungus</name>
    <dbReference type="NCBI Taxonomy" id="41045"/>
    <lineage>
        <taxon>Eukaryota</taxon>
        <taxon>Sar</taxon>
        <taxon>Stramenopiles</taxon>
        <taxon>Oomycota</taxon>
        <taxon>Peronosporomycetes</taxon>
        <taxon>Pythiales</taxon>
        <taxon>Pythiaceae</taxon>
        <taxon>Pythium</taxon>
    </lineage>
</organism>
<dbReference type="InterPro" id="IPR013763">
    <property type="entry name" value="Cyclin-like_dom"/>
</dbReference>
<keyword evidence="3" id="KW-0131">Cell cycle</keyword>
<evidence type="ECO:0000256" key="3">
    <source>
        <dbReference type="ARBA" id="ARBA00023306"/>
    </source>
</evidence>
<dbReference type="SUPFAM" id="SSF47954">
    <property type="entry name" value="Cyclin-like"/>
    <property type="match status" value="2"/>
</dbReference>
<dbReference type="PANTHER" id="PTHR10177">
    <property type="entry name" value="CYCLINS"/>
    <property type="match status" value="1"/>
</dbReference>
<dbReference type="OrthoDB" id="5590282at2759"/>
<dbReference type="Gene3D" id="1.10.472.10">
    <property type="entry name" value="Cyclin-like"/>
    <property type="match status" value="2"/>
</dbReference>
<dbReference type="EMBL" id="SPLM01000111">
    <property type="protein sequence ID" value="TMW58361.1"/>
    <property type="molecule type" value="Genomic_DNA"/>
</dbReference>
<keyword evidence="9" id="KW-1185">Reference proteome</keyword>
<evidence type="ECO:0000256" key="5">
    <source>
        <dbReference type="SAM" id="MobiDB-lite"/>
    </source>
</evidence>
<dbReference type="Pfam" id="PF00134">
    <property type="entry name" value="Cyclin_N"/>
    <property type="match status" value="1"/>
</dbReference>
<dbReference type="InterPro" id="IPR036915">
    <property type="entry name" value="Cyclin-like_sf"/>
</dbReference>
<feature type="domain" description="Cyclin-like" evidence="6">
    <location>
        <begin position="292"/>
        <end position="376"/>
    </location>
</feature>
<evidence type="ECO:0008006" key="10">
    <source>
        <dbReference type="Google" id="ProtNLM"/>
    </source>
</evidence>
<comment type="caution">
    <text evidence="8">The sequence shown here is derived from an EMBL/GenBank/DDBJ whole genome shotgun (WGS) entry which is preliminary data.</text>
</comment>
<feature type="compositionally biased region" description="Low complexity" evidence="5">
    <location>
        <begin position="77"/>
        <end position="89"/>
    </location>
</feature>
<proteinExistence type="inferred from homology"/>
<evidence type="ECO:0000256" key="1">
    <source>
        <dbReference type="ARBA" id="ARBA00022618"/>
    </source>
</evidence>
<evidence type="ECO:0000256" key="2">
    <source>
        <dbReference type="ARBA" id="ARBA00023127"/>
    </source>
</evidence>
<keyword evidence="1" id="KW-0132">Cell division</keyword>
<feature type="region of interest" description="Disordered" evidence="5">
    <location>
        <begin position="1"/>
        <end position="160"/>
    </location>
</feature>
<dbReference type="Pfam" id="PF02984">
    <property type="entry name" value="Cyclin_C"/>
    <property type="match status" value="1"/>
</dbReference>
<evidence type="ECO:0000256" key="4">
    <source>
        <dbReference type="RuleBase" id="RU000383"/>
    </source>
</evidence>